<gene>
    <name evidence="1" type="ORF">E2C01_030393</name>
</gene>
<name>A0A5B7EU55_PORTR</name>
<proteinExistence type="predicted"/>
<accession>A0A5B7EU55</accession>
<evidence type="ECO:0000313" key="1">
    <source>
        <dbReference type="EMBL" id="MPC36925.1"/>
    </source>
</evidence>
<comment type="caution">
    <text evidence="1">The sequence shown here is derived from an EMBL/GenBank/DDBJ whole genome shotgun (WGS) entry which is preliminary data.</text>
</comment>
<protein>
    <submittedName>
        <fullName evidence="1">Uncharacterized protein</fullName>
    </submittedName>
</protein>
<dbReference type="Proteomes" id="UP000324222">
    <property type="component" value="Unassembled WGS sequence"/>
</dbReference>
<dbReference type="AlphaFoldDB" id="A0A5B7EU55"/>
<dbReference type="EMBL" id="VSRR010003635">
    <property type="protein sequence ID" value="MPC36925.1"/>
    <property type="molecule type" value="Genomic_DNA"/>
</dbReference>
<reference evidence="1 2" key="1">
    <citation type="submission" date="2019-05" db="EMBL/GenBank/DDBJ databases">
        <title>Another draft genome of Portunus trituberculatus and its Hox gene families provides insights of decapod evolution.</title>
        <authorList>
            <person name="Jeong J.-H."/>
            <person name="Song I."/>
            <person name="Kim S."/>
            <person name="Choi T."/>
            <person name="Kim D."/>
            <person name="Ryu S."/>
            <person name="Kim W."/>
        </authorList>
    </citation>
    <scope>NUCLEOTIDE SEQUENCE [LARGE SCALE GENOMIC DNA]</scope>
    <source>
        <tissue evidence="1">Muscle</tissue>
    </source>
</reference>
<sequence>MVVWRLTSTVRSGPQCFPSSMGLEELERASEVVTSWRVREKIHSDTKSNFPQLELTQMLKFPTQVKHKKKQT</sequence>
<keyword evidence="2" id="KW-1185">Reference proteome</keyword>
<evidence type="ECO:0000313" key="2">
    <source>
        <dbReference type="Proteomes" id="UP000324222"/>
    </source>
</evidence>
<organism evidence="1 2">
    <name type="scientific">Portunus trituberculatus</name>
    <name type="common">Swimming crab</name>
    <name type="synonym">Neptunus trituberculatus</name>
    <dbReference type="NCBI Taxonomy" id="210409"/>
    <lineage>
        <taxon>Eukaryota</taxon>
        <taxon>Metazoa</taxon>
        <taxon>Ecdysozoa</taxon>
        <taxon>Arthropoda</taxon>
        <taxon>Crustacea</taxon>
        <taxon>Multicrustacea</taxon>
        <taxon>Malacostraca</taxon>
        <taxon>Eumalacostraca</taxon>
        <taxon>Eucarida</taxon>
        <taxon>Decapoda</taxon>
        <taxon>Pleocyemata</taxon>
        <taxon>Brachyura</taxon>
        <taxon>Eubrachyura</taxon>
        <taxon>Portunoidea</taxon>
        <taxon>Portunidae</taxon>
        <taxon>Portuninae</taxon>
        <taxon>Portunus</taxon>
    </lineage>
</organism>